<dbReference type="PANTHER" id="PTHR46890:SF48">
    <property type="entry name" value="RNA-DIRECTED DNA POLYMERASE"/>
    <property type="match status" value="1"/>
</dbReference>
<name>A0A6A3BR66_HIBSY</name>
<accession>A0A6A3BR66</accession>
<dbReference type="EMBL" id="VEPZ02000792">
    <property type="protein sequence ID" value="KAE8719133.1"/>
    <property type="molecule type" value="Genomic_DNA"/>
</dbReference>
<evidence type="ECO:0000313" key="3">
    <source>
        <dbReference type="Proteomes" id="UP000436088"/>
    </source>
</evidence>
<dbReference type="InterPro" id="IPR000477">
    <property type="entry name" value="RT_dom"/>
</dbReference>
<reference evidence="2" key="1">
    <citation type="submission" date="2019-09" db="EMBL/GenBank/DDBJ databases">
        <title>Draft genome information of white flower Hibiscus syriacus.</title>
        <authorList>
            <person name="Kim Y.-M."/>
        </authorList>
    </citation>
    <scope>NUCLEOTIDE SEQUENCE [LARGE SCALE GENOMIC DNA]</scope>
    <source>
        <strain evidence="2">YM2019G1</strain>
    </source>
</reference>
<dbReference type="PANTHER" id="PTHR46890">
    <property type="entry name" value="NON-LTR RETROLELEMENT REVERSE TRANSCRIPTASE-LIKE PROTEIN-RELATED"/>
    <property type="match status" value="1"/>
</dbReference>
<organism evidence="2 3">
    <name type="scientific">Hibiscus syriacus</name>
    <name type="common">Rose of Sharon</name>
    <dbReference type="NCBI Taxonomy" id="106335"/>
    <lineage>
        <taxon>Eukaryota</taxon>
        <taxon>Viridiplantae</taxon>
        <taxon>Streptophyta</taxon>
        <taxon>Embryophyta</taxon>
        <taxon>Tracheophyta</taxon>
        <taxon>Spermatophyta</taxon>
        <taxon>Magnoliopsida</taxon>
        <taxon>eudicotyledons</taxon>
        <taxon>Gunneridae</taxon>
        <taxon>Pentapetalae</taxon>
        <taxon>rosids</taxon>
        <taxon>malvids</taxon>
        <taxon>Malvales</taxon>
        <taxon>Malvaceae</taxon>
        <taxon>Malvoideae</taxon>
        <taxon>Hibiscus</taxon>
    </lineage>
</organism>
<evidence type="ECO:0000313" key="2">
    <source>
        <dbReference type="EMBL" id="KAE8719133.1"/>
    </source>
</evidence>
<evidence type="ECO:0000259" key="1">
    <source>
        <dbReference type="Pfam" id="PF00078"/>
    </source>
</evidence>
<dbReference type="AlphaFoldDB" id="A0A6A3BR66"/>
<gene>
    <name evidence="2" type="ORF">F3Y22_tig00109972pilonHSYRG00088</name>
</gene>
<feature type="domain" description="Reverse transcriptase" evidence="1">
    <location>
        <begin position="269"/>
        <end position="389"/>
    </location>
</feature>
<keyword evidence="3" id="KW-1185">Reference proteome</keyword>
<protein>
    <recommendedName>
        <fullName evidence="1">Reverse transcriptase domain-containing protein</fullName>
    </recommendedName>
</protein>
<dbReference type="Proteomes" id="UP000436088">
    <property type="component" value="Unassembled WGS sequence"/>
</dbReference>
<sequence>MCVTKGQVPTSHCSADAPPIGTVSDGFTLYEMNSCNSGGAYVTNPCNVQCNDQTYSLNPGGEVKAGEAAALNGQGFNGCASDNIQNSGATTNQLALVSDIPIPVLHGIDKAQEVSRISKRKSEGVVSGQSPGGQPSSALWAEVGSRWPFGHRCKWAPMVSNHSPTLVWLSKVAPAGSPGPFKFFNFWVSYPDSFGNFKSDEMMFYKQKGKVQWLQEGDQSWRVLKHYSLPHGTDDMLSKAISDVKIKEVIFEQGKDNSHGSMVTPFIFQETFVKKRNIVDNNLLAQELVKGYARKTISPRCALKIDIQKVIDSLNWKFVFNILEAFGLFERFISWIKVCITSPNYSIEFNGNLMGYFRGAHDIRQGDQLSPYIFVLVMNVLSGMFNVTAANEAFRYHPQCKKKLNPSLFCY</sequence>
<dbReference type="InterPro" id="IPR052343">
    <property type="entry name" value="Retrotransposon-Effector_Assoc"/>
</dbReference>
<dbReference type="Pfam" id="PF00078">
    <property type="entry name" value="RVT_1"/>
    <property type="match status" value="1"/>
</dbReference>
<comment type="caution">
    <text evidence="2">The sequence shown here is derived from an EMBL/GenBank/DDBJ whole genome shotgun (WGS) entry which is preliminary data.</text>
</comment>
<proteinExistence type="predicted"/>